<accession>A0A5B7GDD9</accession>
<feature type="region of interest" description="Disordered" evidence="1">
    <location>
        <begin position="97"/>
        <end position="148"/>
    </location>
</feature>
<dbReference type="Proteomes" id="UP000324222">
    <property type="component" value="Unassembled WGS sequence"/>
</dbReference>
<feature type="compositionally biased region" description="Low complexity" evidence="1">
    <location>
        <begin position="31"/>
        <end position="42"/>
    </location>
</feature>
<protein>
    <submittedName>
        <fullName evidence="2">Uncharacterized protein</fullName>
    </submittedName>
</protein>
<feature type="region of interest" description="Disordered" evidence="1">
    <location>
        <begin position="16"/>
        <end position="50"/>
    </location>
</feature>
<name>A0A5B7GDD9_PORTR</name>
<organism evidence="2 3">
    <name type="scientific">Portunus trituberculatus</name>
    <name type="common">Swimming crab</name>
    <name type="synonym">Neptunus trituberculatus</name>
    <dbReference type="NCBI Taxonomy" id="210409"/>
    <lineage>
        <taxon>Eukaryota</taxon>
        <taxon>Metazoa</taxon>
        <taxon>Ecdysozoa</taxon>
        <taxon>Arthropoda</taxon>
        <taxon>Crustacea</taxon>
        <taxon>Multicrustacea</taxon>
        <taxon>Malacostraca</taxon>
        <taxon>Eumalacostraca</taxon>
        <taxon>Eucarida</taxon>
        <taxon>Decapoda</taxon>
        <taxon>Pleocyemata</taxon>
        <taxon>Brachyura</taxon>
        <taxon>Eubrachyura</taxon>
        <taxon>Portunoidea</taxon>
        <taxon>Portunidae</taxon>
        <taxon>Portuninae</taxon>
        <taxon>Portunus</taxon>
    </lineage>
</organism>
<evidence type="ECO:0000256" key="1">
    <source>
        <dbReference type="SAM" id="MobiDB-lite"/>
    </source>
</evidence>
<keyword evidence="3" id="KW-1185">Reference proteome</keyword>
<reference evidence="2 3" key="1">
    <citation type="submission" date="2019-05" db="EMBL/GenBank/DDBJ databases">
        <title>Another draft genome of Portunus trituberculatus and its Hox gene families provides insights of decapod evolution.</title>
        <authorList>
            <person name="Jeong J.-H."/>
            <person name="Song I."/>
            <person name="Kim S."/>
            <person name="Choi T."/>
            <person name="Kim D."/>
            <person name="Ryu S."/>
            <person name="Kim W."/>
        </authorList>
    </citation>
    <scope>NUCLEOTIDE SEQUENCE [LARGE SCALE GENOMIC DNA]</scope>
    <source>
        <tissue evidence="2">Muscle</tissue>
    </source>
</reference>
<proteinExistence type="predicted"/>
<dbReference type="EMBL" id="VSRR010012423">
    <property type="protein sequence ID" value="MPC54524.1"/>
    <property type="molecule type" value="Genomic_DNA"/>
</dbReference>
<dbReference type="AlphaFoldDB" id="A0A5B7GDD9"/>
<evidence type="ECO:0000313" key="3">
    <source>
        <dbReference type="Proteomes" id="UP000324222"/>
    </source>
</evidence>
<comment type="caution">
    <text evidence="2">The sequence shown here is derived from an EMBL/GenBank/DDBJ whole genome shotgun (WGS) entry which is preliminary data.</text>
</comment>
<dbReference type="OrthoDB" id="10070965at2759"/>
<evidence type="ECO:0000313" key="2">
    <source>
        <dbReference type="EMBL" id="MPC54524.1"/>
    </source>
</evidence>
<sequence>MQTVLRLLWHCRERDHHSSNRSRSRSRGRDFSYNNTSNTASSSGGGFRRKTFRDYERERDWDCPNRDAPQRNEVFRDYQHGYQRDYQHGYQRDYQHRNYHHREGRDREGPPQDYRDRHQRDHQRDGGRQGSQMQQQSHGYGEEREDGGRIGRIRDLYETHLFLFQPLPGVSEHSSSSSVIGWITVPILVTMGGAVSFL</sequence>
<feature type="compositionally biased region" description="Low complexity" evidence="1">
    <location>
        <begin position="130"/>
        <end position="139"/>
    </location>
</feature>
<gene>
    <name evidence="2" type="ORF">E2C01_048445</name>
</gene>
<feature type="compositionally biased region" description="Basic and acidic residues" evidence="1">
    <location>
        <begin position="97"/>
        <end position="127"/>
    </location>
</feature>